<feature type="domain" description="Tyrosine specific protein phosphatases" evidence="2">
    <location>
        <begin position="137"/>
        <end position="181"/>
    </location>
</feature>
<dbReference type="InterPro" id="IPR050561">
    <property type="entry name" value="PTP"/>
</dbReference>
<dbReference type="OrthoDB" id="2017893at2759"/>
<sequence>MAVVATYEASTSSVLLHQPDFTIISTSRSSTFHSPLAALRNRSRPIPNSYWATPYLVACEFPYCPLTPAQVERRQTKQKLDALLLAGVRTFIDLTEPHELFPYTPHLASRCTMLGIDPADVEYHNFPIRDRGLPESVEFVRRIMHILRDNERRQRTAAVHCRGGIGRTGMVVGCWLIESGIARDGADALRMIAEEWKGVEKCKRFPCSPETGPQFEFVRSWQRAGSPQLQSAGTLLKNGVQINVQ</sequence>
<keyword evidence="4" id="KW-1185">Reference proteome</keyword>
<dbReference type="SUPFAM" id="SSF52799">
    <property type="entry name" value="(Phosphotyrosine protein) phosphatases II"/>
    <property type="match status" value="1"/>
</dbReference>
<dbReference type="Proteomes" id="UP000076871">
    <property type="component" value="Unassembled WGS sequence"/>
</dbReference>
<evidence type="ECO:0000313" key="3">
    <source>
        <dbReference type="EMBL" id="KZT06695.1"/>
    </source>
</evidence>
<dbReference type="PANTHER" id="PTHR23339">
    <property type="entry name" value="TYROSINE SPECIFIC PROTEIN PHOSPHATASE AND DUAL SPECIFICITY PROTEIN PHOSPHATASE"/>
    <property type="match status" value="1"/>
</dbReference>
<evidence type="ECO:0000313" key="4">
    <source>
        <dbReference type="Proteomes" id="UP000076871"/>
    </source>
</evidence>
<evidence type="ECO:0000259" key="2">
    <source>
        <dbReference type="PROSITE" id="PS50056"/>
    </source>
</evidence>
<gene>
    <name evidence="3" type="ORF">LAESUDRAFT_725790</name>
</gene>
<dbReference type="GO" id="GO:0016791">
    <property type="term" value="F:phosphatase activity"/>
    <property type="evidence" value="ECO:0007669"/>
    <property type="project" value="UniProtKB-ARBA"/>
</dbReference>
<accession>A0A165EBZ9</accession>
<protein>
    <submittedName>
        <fullName evidence="3">Phosphatases II</fullName>
    </submittedName>
</protein>
<dbReference type="Gene3D" id="3.90.190.10">
    <property type="entry name" value="Protein tyrosine phosphatase superfamily"/>
    <property type="match status" value="1"/>
</dbReference>
<dbReference type="InterPro" id="IPR000387">
    <property type="entry name" value="Tyr_Pase_dom"/>
</dbReference>
<dbReference type="PROSITE" id="PS50056">
    <property type="entry name" value="TYR_PHOSPHATASE_2"/>
    <property type="match status" value="1"/>
</dbReference>
<organism evidence="3 4">
    <name type="scientific">Laetiporus sulphureus 93-53</name>
    <dbReference type="NCBI Taxonomy" id="1314785"/>
    <lineage>
        <taxon>Eukaryota</taxon>
        <taxon>Fungi</taxon>
        <taxon>Dikarya</taxon>
        <taxon>Basidiomycota</taxon>
        <taxon>Agaricomycotina</taxon>
        <taxon>Agaricomycetes</taxon>
        <taxon>Polyporales</taxon>
        <taxon>Laetiporus</taxon>
    </lineage>
</organism>
<dbReference type="PROSITE" id="PS00383">
    <property type="entry name" value="TYR_PHOSPHATASE_1"/>
    <property type="match status" value="1"/>
</dbReference>
<name>A0A165EBZ9_9APHY</name>
<dbReference type="InterPro" id="IPR057023">
    <property type="entry name" value="PTP-SAK"/>
</dbReference>
<proteinExistence type="predicted"/>
<dbReference type="GeneID" id="63825918"/>
<dbReference type="AlphaFoldDB" id="A0A165EBZ9"/>
<dbReference type="InterPro" id="IPR029021">
    <property type="entry name" value="Prot-tyrosine_phosphatase-like"/>
</dbReference>
<dbReference type="Pfam" id="PF22784">
    <property type="entry name" value="PTP-SAK"/>
    <property type="match status" value="1"/>
</dbReference>
<dbReference type="InParanoid" id="A0A165EBZ9"/>
<dbReference type="RefSeq" id="XP_040764435.1">
    <property type="nucleotide sequence ID" value="XM_040908889.1"/>
</dbReference>
<dbReference type="InterPro" id="IPR016130">
    <property type="entry name" value="Tyr_Pase_AS"/>
</dbReference>
<evidence type="ECO:0000256" key="1">
    <source>
        <dbReference type="ARBA" id="ARBA00022801"/>
    </source>
</evidence>
<dbReference type="EMBL" id="KV427623">
    <property type="protein sequence ID" value="KZT06695.1"/>
    <property type="molecule type" value="Genomic_DNA"/>
</dbReference>
<reference evidence="3 4" key="1">
    <citation type="journal article" date="2016" name="Mol. Biol. Evol.">
        <title>Comparative Genomics of Early-Diverging Mushroom-Forming Fungi Provides Insights into the Origins of Lignocellulose Decay Capabilities.</title>
        <authorList>
            <person name="Nagy L.G."/>
            <person name="Riley R."/>
            <person name="Tritt A."/>
            <person name="Adam C."/>
            <person name="Daum C."/>
            <person name="Floudas D."/>
            <person name="Sun H."/>
            <person name="Yadav J.S."/>
            <person name="Pangilinan J."/>
            <person name="Larsson K.H."/>
            <person name="Matsuura K."/>
            <person name="Barry K."/>
            <person name="Labutti K."/>
            <person name="Kuo R."/>
            <person name="Ohm R.A."/>
            <person name="Bhattacharya S.S."/>
            <person name="Shirouzu T."/>
            <person name="Yoshinaga Y."/>
            <person name="Martin F.M."/>
            <person name="Grigoriev I.V."/>
            <person name="Hibbett D.S."/>
        </authorList>
    </citation>
    <scope>NUCLEOTIDE SEQUENCE [LARGE SCALE GENOMIC DNA]</scope>
    <source>
        <strain evidence="3 4">93-53</strain>
    </source>
</reference>
<keyword evidence="1" id="KW-0378">Hydrolase</keyword>